<sequence length="112" mass="12245">MLDEALPHKLASLLRDAGCPVDRFPARWKGMQDGALLDAIEAQGWTVLVTCDRNMPFQQSFAGRSIAVVVVPRQRLQILAPLVDQIAMTIRDARPGEVKIIDRTDAVGPSPA</sequence>
<comment type="caution">
    <text evidence="1">The sequence shown here is derived from an EMBL/GenBank/DDBJ whole genome shotgun (WGS) entry which is preliminary data.</text>
</comment>
<evidence type="ECO:0000313" key="1">
    <source>
        <dbReference type="EMBL" id="MBB3996657.1"/>
    </source>
</evidence>
<dbReference type="EMBL" id="JACIEK010000001">
    <property type="protein sequence ID" value="MBB3996657.1"/>
    <property type="molecule type" value="Genomic_DNA"/>
</dbReference>
<dbReference type="Proteomes" id="UP000542776">
    <property type="component" value="Unassembled WGS sequence"/>
</dbReference>
<accession>A0A7W6ECA9</accession>
<evidence type="ECO:0000313" key="2">
    <source>
        <dbReference type="Proteomes" id="UP000542776"/>
    </source>
</evidence>
<protein>
    <recommendedName>
        <fullName evidence="3">DUF5615 domain-containing protein</fullName>
    </recommendedName>
</protein>
<evidence type="ECO:0008006" key="3">
    <source>
        <dbReference type="Google" id="ProtNLM"/>
    </source>
</evidence>
<gene>
    <name evidence="1" type="ORF">GGR04_000478</name>
</gene>
<organism evidence="1 2">
    <name type="scientific">Aureimonas pseudogalii</name>
    <dbReference type="NCBI Taxonomy" id="1744844"/>
    <lineage>
        <taxon>Bacteria</taxon>
        <taxon>Pseudomonadati</taxon>
        <taxon>Pseudomonadota</taxon>
        <taxon>Alphaproteobacteria</taxon>
        <taxon>Hyphomicrobiales</taxon>
        <taxon>Aurantimonadaceae</taxon>
        <taxon>Aureimonas</taxon>
    </lineage>
</organism>
<proteinExistence type="predicted"/>
<reference evidence="1 2" key="1">
    <citation type="submission" date="2020-08" db="EMBL/GenBank/DDBJ databases">
        <title>Genomic Encyclopedia of Type Strains, Phase IV (KMG-IV): sequencing the most valuable type-strain genomes for metagenomic binning, comparative biology and taxonomic classification.</title>
        <authorList>
            <person name="Goeker M."/>
        </authorList>
    </citation>
    <scope>NUCLEOTIDE SEQUENCE [LARGE SCALE GENOMIC DNA]</scope>
    <source>
        <strain evidence="1 2">DSM 102238</strain>
    </source>
</reference>
<name>A0A7W6ECA9_9HYPH</name>
<dbReference type="AlphaFoldDB" id="A0A7W6ECA9"/>
<keyword evidence="2" id="KW-1185">Reference proteome</keyword>